<accession>B5HC25</accession>
<evidence type="ECO:0000313" key="2">
    <source>
        <dbReference type="EMBL" id="EDY64385.2"/>
    </source>
</evidence>
<evidence type="ECO:0000256" key="1">
    <source>
        <dbReference type="SAM" id="MobiDB-lite"/>
    </source>
</evidence>
<dbReference type="EMBL" id="CM000950">
    <property type="protein sequence ID" value="EDY64385.2"/>
    <property type="molecule type" value="Genomic_DNA"/>
</dbReference>
<feature type="region of interest" description="Disordered" evidence="1">
    <location>
        <begin position="62"/>
        <end position="95"/>
    </location>
</feature>
<name>B5HC25_STRE2</name>
<dbReference type="AlphaFoldDB" id="B5HC25"/>
<dbReference type="Proteomes" id="UP000002805">
    <property type="component" value="Chromosome"/>
</dbReference>
<dbReference type="HOGENOM" id="CLU_868552_0_0_11"/>
<keyword evidence="3" id="KW-1185">Reference proteome</keyword>
<feature type="compositionally biased region" description="Basic and acidic residues" evidence="1">
    <location>
        <begin position="66"/>
        <end position="85"/>
    </location>
</feature>
<feature type="region of interest" description="Disordered" evidence="1">
    <location>
        <begin position="1"/>
        <end position="49"/>
    </location>
</feature>
<evidence type="ECO:0000313" key="3">
    <source>
        <dbReference type="Proteomes" id="UP000002805"/>
    </source>
</evidence>
<organism evidence="2 3">
    <name type="scientific">Streptomyces pristinaespiralis (strain ATCC 25486 / DSM 40338 / CBS 914.69 / JCM 4507 / KCC S-0507 / NBRC 13074 / NRRL 2958 / 5647)</name>
    <dbReference type="NCBI Taxonomy" id="457429"/>
    <lineage>
        <taxon>Bacteria</taxon>
        <taxon>Bacillati</taxon>
        <taxon>Actinomycetota</taxon>
        <taxon>Actinomycetes</taxon>
        <taxon>Kitasatosporales</taxon>
        <taxon>Streptomycetaceae</taxon>
        <taxon>Streptomyces</taxon>
    </lineage>
</organism>
<sequence>MQQNVQKSRMTMRPRRSARVSSFSPVLSQPPLPISSGARTRGRRGAGAGVGAGAASFMLQACHPGRTPDHARTARPTTGERRVAEDGNGTTAGKTAPAVQGFMALPGRTEDRREPFYRSLADVVRILGLDVAHEPDPGDRRTWERHARAALREACRRGIDLPEEAFGALVEAGVRDLDPSFNRQFVEPAVNAFGHVRVQAALLGYLRTGTDPERAGAARAWYWSALPLRQPLVRAQDPNAAVRADPDDGPAVRAEWREAALREFVGNEDLDVRRCILPGLPLRKSAYPPELHDLVDAAVATARSHPDSYIRHRVEHQVCD</sequence>
<dbReference type="eggNOG" id="ENOG5032RFG">
    <property type="taxonomic scope" value="Bacteria"/>
</dbReference>
<gene>
    <name evidence="2" type="ORF">SSDG_03004</name>
</gene>
<reference evidence="3" key="2">
    <citation type="submission" date="2009-10" db="EMBL/GenBank/DDBJ databases">
        <title>The genome sequence of Streptomyces pristinaespiralis strain ATCC 25486.</title>
        <authorList>
            <consortium name="The Broad Institute Genome Sequencing Platform"/>
            <consortium name="Broad Institute Microbial Sequencing Center"/>
            <person name="Fischbach M."/>
            <person name="Godfrey P."/>
            <person name="Ward D."/>
            <person name="Young S."/>
            <person name="Zeng Q."/>
            <person name="Koehrsen M."/>
            <person name="Alvarado L."/>
            <person name="Berlin A.M."/>
            <person name="Bochicchio J."/>
            <person name="Borenstein D."/>
            <person name="Chapman S.B."/>
            <person name="Chen Z."/>
            <person name="Engels R."/>
            <person name="Freedman E."/>
            <person name="Gellesch M."/>
            <person name="Goldberg J."/>
            <person name="Griggs A."/>
            <person name="Gujja S."/>
            <person name="Heilman E.R."/>
            <person name="Heiman D.I."/>
            <person name="Hepburn T.A."/>
            <person name="Howarth C."/>
            <person name="Jen D."/>
            <person name="Larson L."/>
            <person name="Lewis B."/>
            <person name="Mehta T."/>
            <person name="Park D."/>
            <person name="Pearson M."/>
            <person name="Richards J."/>
            <person name="Roberts A."/>
            <person name="Saif S."/>
            <person name="Shea T.D."/>
            <person name="Shenoy N."/>
            <person name="Sisk P."/>
            <person name="Stolte C."/>
            <person name="Sykes S.N."/>
            <person name="Thomson T."/>
            <person name="Walk T."/>
            <person name="White J."/>
            <person name="Yandava C."/>
            <person name="Straight P."/>
            <person name="Clardy J."/>
            <person name="Hung D."/>
            <person name="Kolter R."/>
            <person name="Mekalanos J."/>
            <person name="Walker S."/>
            <person name="Walsh C.T."/>
            <person name="Wieland-Brown L.C."/>
            <person name="Haas B."/>
            <person name="Nusbaum C."/>
            <person name="Birren B."/>
        </authorList>
    </citation>
    <scope>NUCLEOTIDE SEQUENCE [LARGE SCALE GENOMIC DNA]</scope>
    <source>
        <strain evidence="3">ATCC 25486 / DSM 40338 / CBS 914.69 / JCM 4507 / NBRC 13074 / NRRL 2958 / 5647</strain>
    </source>
</reference>
<reference evidence="3" key="1">
    <citation type="submission" date="2008-02" db="EMBL/GenBank/DDBJ databases">
        <authorList>
            <consortium name="The Broad Institute Genome Sequencing Platform"/>
            <person name="Fischbach M."/>
            <person name="Ward D."/>
            <person name="Young S."/>
            <person name="Jaffe D."/>
            <person name="Gnerre S."/>
            <person name="Berlin A."/>
            <person name="Heiman D."/>
            <person name="Hepburn T."/>
            <person name="Sykes S."/>
            <person name="Alvarado L."/>
            <person name="Kodira C.D."/>
            <person name="Straight P."/>
            <person name="Clardy J."/>
            <person name="Hung D."/>
            <person name="Kolter R."/>
            <person name="Mekalanos J."/>
            <person name="Walker S."/>
            <person name="Walsh C.T."/>
            <person name="Lander E."/>
            <person name="Galagan J."/>
            <person name="Nusbaum C."/>
            <person name="Birren B."/>
        </authorList>
    </citation>
    <scope>NUCLEOTIDE SEQUENCE [LARGE SCALE GENOMIC DNA]</scope>
    <source>
        <strain evidence="3">ATCC 25486 / DSM 40338 / CBS 914.69 / JCM 4507 / NBRC 13074 / NRRL 2958 / 5647</strain>
    </source>
</reference>
<protein>
    <submittedName>
        <fullName evidence="2">Uncharacterized protein</fullName>
    </submittedName>
</protein>
<proteinExistence type="predicted"/>